<dbReference type="STRING" id="1095630.A0A2J6TRZ0"/>
<keyword evidence="7" id="KW-1185">Reference proteome</keyword>
<dbReference type="GO" id="GO:0016740">
    <property type="term" value="F:transferase activity"/>
    <property type="evidence" value="ECO:0007669"/>
    <property type="project" value="UniProtKB-KW"/>
</dbReference>
<accession>A0A2J6TRZ0</accession>
<dbReference type="EMBL" id="KZ613745">
    <property type="protein sequence ID" value="PMD65783.1"/>
    <property type="molecule type" value="Genomic_DNA"/>
</dbReference>
<keyword evidence="2" id="KW-0808">Transferase</keyword>
<dbReference type="InterPro" id="IPR041698">
    <property type="entry name" value="Methyltransf_25"/>
</dbReference>
<dbReference type="InterPro" id="IPR051654">
    <property type="entry name" value="Meroterpenoid_MTases"/>
</dbReference>
<evidence type="ECO:0000313" key="6">
    <source>
        <dbReference type="EMBL" id="PMD65783.1"/>
    </source>
</evidence>
<evidence type="ECO:0000256" key="3">
    <source>
        <dbReference type="ARBA" id="ARBA00022691"/>
    </source>
</evidence>
<dbReference type="InParanoid" id="A0A2J6TRZ0"/>
<evidence type="ECO:0000313" key="7">
    <source>
        <dbReference type="Proteomes" id="UP000235371"/>
    </source>
</evidence>
<dbReference type="RefSeq" id="XP_024742687.1">
    <property type="nucleotide sequence ID" value="XM_024873792.1"/>
</dbReference>
<dbReference type="GeneID" id="36581872"/>
<comment type="pathway">
    <text evidence="1">Secondary metabolite biosynthesis.</text>
</comment>
<dbReference type="Gene3D" id="3.40.50.150">
    <property type="entry name" value="Vaccinia Virus protein VP39"/>
    <property type="match status" value="1"/>
</dbReference>
<proteinExistence type="inferred from homology"/>
<dbReference type="Proteomes" id="UP000235371">
    <property type="component" value="Unassembled WGS sequence"/>
</dbReference>
<protein>
    <recommendedName>
        <fullName evidence="5">Methyltransferase domain-containing protein</fullName>
    </recommendedName>
</protein>
<evidence type="ECO:0000259" key="5">
    <source>
        <dbReference type="Pfam" id="PF13649"/>
    </source>
</evidence>
<dbReference type="PANTHER" id="PTHR35897">
    <property type="entry name" value="METHYLTRANSFERASE AUSD"/>
    <property type="match status" value="1"/>
</dbReference>
<reference evidence="6 7" key="1">
    <citation type="submission" date="2016-04" db="EMBL/GenBank/DDBJ databases">
        <title>A degradative enzymes factory behind the ericoid mycorrhizal symbiosis.</title>
        <authorList>
            <consortium name="DOE Joint Genome Institute"/>
            <person name="Martino E."/>
            <person name="Morin E."/>
            <person name="Grelet G."/>
            <person name="Kuo A."/>
            <person name="Kohler A."/>
            <person name="Daghino S."/>
            <person name="Barry K."/>
            <person name="Choi C."/>
            <person name="Cichocki N."/>
            <person name="Clum A."/>
            <person name="Copeland A."/>
            <person name="Hainaut M."/>
            <person name="Haridas S."/>
            <person name="Labutti K."/>
            <person name="Lindquist E."/>
            <person name="Lipzen A."/>
            <person name="Khouja H.-R."/>
            <person name="Murat C."/>
            <person name="Ohm R."/>
            <person name="Olson A."/>
            <person name="Spatafora J."/>
            <person name="Veneault-Fourrey C."/>
            <person name="Henrissat B."/>
            <person name="Grigoriev I."/>
            <person name="Martin F."/>
            <person name="Perotto S."/>
        </authorList>
    </citation>
    <scope>NUCLEOTIDE SEQUENCE [LARGE SCALE GENOMIC DNA]</scope>
    <source>
        <strain evidence="6 7">E</strain>
    </source>
</reference>
<keyword evidence="3" id="KW-0949">S-adenosyl-L-methionine</keyword>
<name>A0A2J6TRZ0_9HELO</name>
<feature type="domain" description="Methyltransferase" evidence="5">
    <location>
        <begin position="105"/>
        <end position="204"/>
    </location>
</feature>
<dbReference type="AlphaFoldDB" id="A0A2J6TRZ0"/>
<dbReference type="OrthoDB" id="2094832at2759"/>
<evidence type="ECO:0000256" key="4">
    <source>
        <dbReference type="ARBA" id="ARBA00038314"/>
    </source>
</evidence>
<gene>
    <name evidence="6" type="ORF">K444DRAFT_517640</name>
</gene>
<dbReference type="Pfam" id="PF13649">
    <property type="entry name" value="Methyltransf_25"/>
    <property type="match status" value="1"/>
</dbReference>
<sequence>MSTSTKYEPNEQENSRLRIGSRDKNVGWFTSDLETLTPAQRGLFENYSRIHPDRVIPHILEVREKAWEFHPLPCIGQLRFIDFALSQSPLYPEILSRIKSGANLLDLGCCFAQDLRKLAYDGAPDSSLYGAELESQYLELGYELFLDRDTFRAKLIVADIFDEQGPLQEIDGKMDIVHIGLFLHLFDLDGQREICERIVRLLKNEKGVLVLGTQVGSTKPKDVPFGAAKNVFRHDETTFEKLWKEVGEKTGSAWKVKAWMDGGLGAGSKKRPWDDEDTRRLIFEVERTK</sequence>
<dbReference type="InterPro" id="IPR029063">
    <property type="entry name" value="SAM-dependent_MTases_sf"/>
</dbReference>
<evidence type="ECO:0000256" key="1">
    <source>
        <dbReference type="ARBA" id="ARBA00005179"/>
    </source>
</evidence>
<comment type="similarity">
    <text evidence="4">Belongs to the class I-like SAM-binding methyltransferase superfamily.</text>
</comment>
<dbReference type="SUPFAM" id="SSF53335">
    <property type="entry name" value="S-adenosyl-L-methionine-dependent methyltransferases"/>
    <property type="match status" value="1"/>
</dbReference>
<dbReference type="PANTHER" id="PTHR35897:SF1">
    <property type="entry name" value="METHYLTRANSFERASE AUSD"/>
    <property type="match status" value="1"/>
</dbReference>
<organism evidence="6 7">
    <name type="scientific">Hyaloscypha bicolor E</name>
    <dbReference type="NCBI Taxonomy" id="1095630"/>
    <lineage>
        <taxon>Eukaryota</taxon>
        <taxon>Fungi</taxon>
        <taxon>Dikarya</taxon>
        <taxon>Ascomycota</taxon>
        <taxon>Pezizomycotina</taxon>
        <taxon>Leotiomycetes</taxon>
        <taxon>Helotiales</taxon>
        <taxon>Hyaloscyphaceae</taxon>
        <taxon>Hyaloscypha</taxon>
        <taxon>Hyaloscypha bicolor</taxon>
    </lineage>
</organism>
<evidence type="ECO:0000256" key="2">
    <source>
        <dbReference type="ARBA" id="ARBA00022679"/>
    </source>
</evidence>